<dbReference type="AlphaFoldDB" id="A0A3D8S1F6"/>
<keyword evidence="4" id="KW-1185">Reference proteome</keyword>
<comment type="caution">
    <text evidence="3">The sequence shown here is derived from an EMBL/GenBank/DDBJ whole genome shotgun (WGS) entry which is preliminary data.</text>
</comment>
<proteinExistence type="predicted"/>
<dbReference type="Pfam" id="PF01425">
    <property type="entry name" value="Amidase"/>
    <property type="match status" value="1"/>
</dbReference>
<organism evidence="3 4">
    <name type="scientific">Coleophoma cylindrospora</name>
    <dbReference type="NCBI Taxonomy" id="1849047"/>
    <lineage>
        <taxon>Eukaryota</taxon>
        <taxon>Fungi</taxon>
        <taxon>Dikarya</taxon>
        <taxon>Ascomycota</taxon>
        <taxon>Pezizomycotina</taxon>
        <taxon>Leotiomycetes</taxon>
        <taxon>Helotiales</taxon>
        <taxon>Dermateaceae</taxon>
        <taxon>Coleophoma</taxon>
    </lineage>
</organism>
<dbReference type="Gene3D" id="3.90.1300.10">
    <property type="entry name" value="Amidase signature (AS) domain"/>
    <property type="match status" value="1"/>
</dbReference>
<dbReference type="PANTHER" id="PTHR46310">
    <property type="entry name" value="AMIDASE 1"/>
    <property type="match status" value="1"/>
</dbReference>
<dbReference type="PANTHER" id="PTHR46310:SF7">
    <property type="entry name" value="AMIDASE 1"/>
    <property type="match status" value="1"/>
</dbReference>
<evidence type="ECO:0000313" key="4">
    <source>
        <dbReference type="Proteomes" id="UP000256645"/>
    </source>
</evidence>
<dbReference type="SUPFAM" id="SSF75304">
    <property type="entry name" value="Amidase signature (AS) enzymes"/>
    <property type="match status" value="1"/>
</dbReference>
<evidence type="ECO:0000256" key="1">
    <source>
        <dbReference type="SAM" id="MobiDB-lite"/>
    </source>
</evidence>
<feature type="domain" description="Amidase" evidence="2">
    <location>
        <begin position="221"/>
        <end position="388"/>
    </location>
</feature>
<dbReference type="STRING" id="1849047.A0A3D8S1F6"/>
<gene>
    <name evidence="3" type="ORF">BP6252_04753</name>
</gene>
<sequence>MAMEEGKPQSYTTRSQDEPSSHTMAAPVLPNDITIELDGVQYLIHPKPSAELEILHLPNDLNAESITALRESDSRHDNSWLPVTVIKSSDRLFPDNPCVPRPYLEDELQKMQELDDVLIDTFTQTIIYLIPSDAAPALTPISSDSKSSRKIRFAKSRHDDELYSAPYFLQGEHLYKAYRLYPDIYGAFISGIFESSPGHYQEIQSNLIPIPSRLYSHQPGSNPQKPLSGMRIAIKDIFHICGLKTGAGSKAYRSLSQPATNTAEAVQALIDAGAVLVGKTKTVSFASGAAAADWTEYECPINPRGDWRLDPDCSSTGSGVAMAGYEWLDFSIGSDSLGSMVGPAAANGVFGLRPTHGLPFPPSAKDGILVSRLLDTVGHFSRNLPGLETLARAWFPGSKLESGIYRGVRRILVHPELTTSYEENEDSIIKDFVLDFERITGLSAENFDLGASALTPPDESTPGMKWSEYLSNTMANIQLYDSYHNSLGFDQQFRDRFNSSPSLEPIVAYKRELARETVSKAMYEDECSRIKKFQECIQTEIMVAGTVMLLPIIGVKPSFIDAQPSMKSLIAEQDARPWTEVLGERGRRWQGFGFRSTAVSVLGGLPCVSFPVGETPYDGKSGTQKKTFKRPINLMIVGAPRSDVALISLVKEIFELANRPLDVKTGSTIY</sequence>
<dbReference type="InterPro" id="IPR036928">
    <property type="entry name" value="AS_sf"/>
</dbReference>
<feature type="region of interest" description="Disordered" evidence="1">
    <location>
        <begin position="1"/>
        <end position="25"/>
    </location>
</feature>
<evidence type="ECO:0000259" key="2">
    <source>
        <dbReference type="Pfam" id="PF01425"/>
    </source>
</evidence>
<reference evidence="3 4" key="1">
    <citation type="journal article" date="2018" name="IMA Fungus">
        <title>IMA Genome-F 9: Draft genome sequence of Annulohypoxylon stygium, Aspergillus mulundensis, Berkeleyomyces basicola (syn. Thielaviopsis basicola), Ceratocystis smalleyi, two Cercospora beticola strains, Coleophoma cylindrospora, Fusarium fracticaudum, Phialophora cf. hyalina, and Morchella septimelata.</title>
        <authorList>
            <person name="Wingfield B.D."/>
            <person name="Bills G.F."/>
            <person name="Dong Y."/>
            <person name="Huang W."/>
            <person name="Nel W.J."/>
            <person name="Swalarsk-Parry B.S."/>
            <person name="Vaghefi N."/>
            <person name="Wilken P.M."/>
            <person name="An Z."/>
            <person name="de Beer Z.W."/>
            <person name="De Vos L."/>
            <person name="Chen L."/>
            <person name="Duong T.A."/>
            <person name="Gao Y."/>
            <person name="Hammerbacher A."/>
            <person name="Kikkert J.R."/>
            <person name="Li Y."/>
            <person name="Li H."/>
            <person name="Li K."/>
            <person name="Li Q."/>
            <person name="Liu X."/>
            <person name="Ma X."/>
            <person name="Naidoo K."/>
            <person name="Pethybridge S.J."/>
            <person name="Sun J."/>
            <person name="Steenkamp E.T."/>
            <person name="van der Nest M.A."/>
            <person name="van Wyk S."/>
            <person name="Wingfield M.J."/>
            <person name="Xiong C."/>
            <person name="Yue Q."/>
            <person name="Zhang X."/>
        </authorList>
    </citation>
    <scope>NUCLEOTIDE SEQUENCE [LARGE SCALE GENOMIC DNA]</scope>
    <source>
        <strain evidence="3 4">BP6252</strain>
    </source>
</reference>
<dbReference type="Proteomes" id="UP000256645">
    <property type="component" value="Unassembled WGS sequence"/>
</dbReference>
<protein>
    <recommendedName>
        <fullName evidence="2">Amidase domain-containing protein</fullName>
    </recommendedName>
</protein>
<dbReference type="InterPro" id="IPR023631">
    <property type="entry name" value="Amidase_dom"/>
</dbReference>
<accession>A0A3D8S1F6</accession>
<evidence type="ECO:0000313" key="3">
    <source>
        <dbReference type="EMBL" id="RDW80115.1"/>
    </source>
</evidence>
<name>A0A3D8S1F6_9HELO</name>
<dbReference type="OrthoDB" id="5423360at2759"/>
<dbReference type="EMBL" id="PDLM01000004">
    <property type="protein sequence ID" value="RDW80115.1"/>
    <property type="molecule type" value="Genomic_DNA"/>
</dbReference>